<dbReference type="Gene3D" id="3.90.550.10">
    <property type="entry name" value="Spore Coat Polysaccharide Biosynthesis Protein SpsA, Chain A"/>
    <property type="match status" value="1"/>
</dbReference>
<keyword evidence="2" id="KW-0328">Glycosyltransferase</keyword>
<dbReference type="Pfam" id="PF00535">
    <property type="entry name" value="Glycos_transf_2"/>
    <property type="match status" value="1"/>
</dbReference>
<dbReference type="Gene3D" id="3.40.50.2000">
    <property type="entry name" value="Glycogen Phosphorylase B"/>
    <property type="match status" value="1"/>
</dbReference>
<evidence type="ECO:0000313" key="3">
    <source>
        <dbReference type="Proteomes" id="UP000006241"/>
    </source>
</evidence>
<dbReference type="EMBL" id="ACHB01000041">
    <property type="protein sequence ID" value="EEI92630.1"/>
    <property type="molecule type" value="Genomic_DNA"/>
</dbReference>
<dbReference type="InterPro" id="IPR001173">
    <property type="entry name" value="Glyco_trans_2-like"/>
</dbReference>
<organism evidence="2 3">
    <name type="scientific">Sphingobacterium spiritivorum ATCC 33300</name>
    <dbReference type="NCBI Taxonomy" id="525372"/>
    <lineage>
        <taxon>Bacteria</taxon>
        <taxon>Pseudomonadati</taxon>
        <taxon>Bacteroidota</taxon>
        <taxon>Sphingobacteriia</taxon>
        <taxon>Sphingobacteriales</taxon>
        <taxon>Sphingobacteriaceae</taxon>
        <taxon>Sphingobacterium</taxon>
    </lineage>
</organism>
<sequence length="666" mass="77294">MGLRRYFRPYIHKRRHINYLKKEYRYIDSNYFSIAGNEISFPVFEEPLVSIIIPLFHQDQYTRKCLASIAAHLPGVSFELILIDNTKTTAFQDIPNLKLIDATEKTSFISSLNKGINHAKGDYVYILDNRTVVLDGFLDELLHVFDNNNNVGAVTSMLINPDGTLQGAGGVFLADSQSEEVNNPAIYHPVVNYVRKIDYAPNCSLLFKRLTDNGEVNLLDEQLEMPGTEGSEICFNLKYLQNKDIYYTPFSKVIHFDKSRIKKKSGQTDKKPDTLKTNWTETRSNIKAVSSQQRVLELYNNKNIVFFHDRIPQFDNNSGDLRLTEIIAAFHKLGYHITLVVRHNRIDNSYCQYFRRSGVCVIYDYRLFNELPDFLKSLNFSSPLCWFSTSTCFMRYYKPAKEQWPNAKTIFDMVDIHHLRYKRALEHEPENKDFIQNYAKYLKEEQKAAQLADIIVPISDQEAQYMREFSGRDEMVVISNIHYTKATIADIPDFEERDGIFFIGSQHHPNIDAVRFLAHEIMPLIWSTHPEIHLHIVGNLNLVMEEIKHPQIHFYGYVPDVNEHYRKHRLMVAPLRSGAGVKGKIGQAFEYFMPVVTSKIGAEGMNLQDNVNALLAEDAQEFAAKIIQLYTNKEIWHYIQSNSENSLTPFSKENLYKKIQEIEQKY</sequence>
<gene>
    <name evidence="2" type="ORF">HMPREF0765_1722</name>
</gene>
<comment type="caution">
    <text evidence="2">The sequence shown here is derived from an EMBL/GenBank/DDBJ whole genome shotgun (WGS) entry which is preliminary data.</text>
</comment>
<accession>C2FWL6</accession>
<feature type="domain" description="Glycosyltransferase 2-like" evidence="1">
    <location>
        <begin position="50"/>
        <end position="164"/>
    </location>
</feature>
<name>C2FWL6_SPHSI</name>
<dbReference type="HOGENOM" id="CLU_006539_2_0_10"/>
<proteinExistence type="predicted"/>
<dbReference type="InterPro" id="IPR029044">
    <property type="entry name" value="Nucleotide-diphossugar_trans"/>
</dbReference>
<dbReference type="Proteomes" id="UP000006241">
    <property type="component" value="Unassembled WGS sequence"/>
</dbReference>
<dbReference type="Pfam" id="PF13692">
    <property type="entry name" value="Glyco_trans_1_4"/>
    <property type="match status" value="1"/>
</dbReference>
<dbReference type="AlphaFoldDB" id="C2FWL6"/>
<dbReference type="PANTHER" id="PTHR43179:SF7">
    <property type="entry name" value="RHAMNOSYLTRANSFERASE WBBL"/>
    <property type="match status" value="1"/>
</dbReference>
<dbReference type="RefSeq" id="WP_003011166.1">
    <property type="nucleotide sequence ID" value="NZ_GG668634.1"/>
</dbReference>
<dbReference type="SUPFAM" id="SSF53448">
    <property type="entry name" value="Nucleotide-diphospho-sugar transferases"/>
    <property type="match status" value="1"/>
</dbReference>
<dbReference type="SUPFAM" id="SSF53756">
    <property type="entry name" value="UDP-Glycosyltransferase/glycogen phosphorylase"/>
    <property type="match status" value="1"/>
</dbReference>
<evidence type="ECO:0000259" key="1">
    <source>
        <dbReference type="Pfam" id="PF00535"/>
    </source>
</evidence>
<dbReference type="GO" id="GO:0016757">
    <property type="term" value="F:glycosyltransferase activity"/>
    <property type="evidence" value="ECO:0007669"/>
    <property type="project" value="UniProtKB-KW"/>
</dbReference>
<dbReference type="EC" id="2.4.-.-" evidence="2"/>
<dbReference type="CDD" id="cd03801">
    <property type="entry name" value="GT4_PimA-like"/>
    <property type="match status" value="1"/>
</dbReference>
<reference evidence="2 3" key="1">
    <citation type="submission" date="2009-01" db="EMBL/GenBank/DDBJ databases">
        <authorList>
            <person name="Qin X."/>
            <person name="Bachman B."/>
            <person name="Battles P."/>
            <person name="Bell A."/>
            <person name="Bess C."/>
            <person name="Bickham C."/>
            <person name="Chaboub L."/>
            <person name="Chen D."/>
            <person name="Coyle M."/>
            <person name="Deiros D.R."/>
            <person name="Dinh H."/>
            <person name="Forbes L."/>
            <person name="Fowler G."/>
            <person name="Francisco L."/>
            <person name="Fu Q."/>
            <person name="Gubbala S."/>
            <person name="Hale W."/>
            <person name="Han Y."/>
            <person name="Hemphill L."/>
            <person name="Highlander S.K."/>
            <person name="Hirani K."/>
            <person name="Hogues M."/>
            <person name="Jackson L."/>
            <person name="Jakkamsetti A."/>
            <person name="Javaid M."/>
            <person name="Jiang H."/>
            <person name="Korchina V."/>
            <person name="Kovar C."/>
            <person name="Lara F."/>
            <person name="Lee S."/>
            <person name="Mata R."/>
            <person name="Mathew T."/>
            <person name="Moen C."/>
            <person name="Morales K."/>
            <person name="Munidasa M."/>
            <person name="Nazareth L."/>
            <person name="Ngo R."/>
            <person name="Nguyen L."/>
            <person name="Okwuonu G."/>
            <person name="Ongeri F."/>
            <person name="Patil S."/>
            <person name="Petrosino J."/>
            <person name="Pham C."/>
            <person name="Pham P."/>
            <person name="Pu L.-L."/>
            <person name="Puazo M."/>
            <person name="Raj R."/>
            <person name="Reid J."/>
            <person name="Rouhana J."/>
            <person name="Saada N."/>
            <person name="Shang Y."/>
            <person name="Simmons D."/>
            <person name="Thornton R."/>
            <person name="Warren J."/>
            <person name="Weissenberger G."/>
            <person name="Zhang J."/>
            <person name="Zhang L."/>
            <person name="Zhou C."/>
            <person name="Zhu D."/>
            <person name="Muzny D."/>
            <person name="Worley K."/>
            <person name="Gibbs R."/>
        </authorList>
    </citation>
    <scope>NUCLEOTIDE SEQUENCE [LARGE SCALE GENOMIC DNA]</scope>
    <source>
        <strain evidence="2 3">ATCC 33300</strain>
    </source>
</reference>
<evidence type="ECO:0000313" key="2">
    <source>
        <dbReference type="EMBL" id="EEI92630.1"/>
    </source>
</evidence>
<dbReference type="PANTHER" id="PTHR43179">
    <property type="entry name" value="RHAMNOSYLTRANSFERASE WBBL"/>
    <property type="match status" value="1"/>
</dbReference>
<keyword evidence="2" id="KW-0808">Transferase</keyword>
<protein>
    <submittedName>
        <fullName evidence="2">Glycosyltransferase, group 2 family protein</fullName>
        <ecNumber evidence="2">2.4.-.-</ecNumber>
    </submittedName>
</protein>